<feature type="domain" description="TonB-dependent transporter Oar-like beta-barrel" evidence="1">
    <location>
        <begin position="240"/>
        <end position="305"/>
    </location>
</feature>
<protein>
    <submittedName>
        <fullName evidence="2">Carboxypeptidase regulatory-like domain-containing protein</fullName>
    </submittedName>
</protein>
<dbReference type="Gene3D" id="2.60.40.1120">
    <property type="entry name" value="Carboxypeptidase-like, regulatory domain"/>
    <property type="match status" value="1"/>
</dbReference>
<reference evidence="3" key="1">
    <citation type="journal article" date="2019" name="Int. J. Syst. Evol. Microbiol.">
        <title>The Global Catalogue of Microorganisms (GCM) 10K type strain sequencing project: providing services to taxonomists for standard genome sequencing and annotation.</title>
        <authorList>
            <consortium name="The Broad Institute Genomics Platform"/>
            <consortium name="The Broad Institute Genome Sequencing Center for Infectious Disease"/>
            <person name="Wu L."/>
            <person name="Ma J."/>
        </authorList>
    </citation>
    <scope>NUCLEOTIDE SEQUENCE [LARGE SCALE GENOMIC DNA]</scope>
    <source>
        <strain evidence="3">KCTC 22437</strain>
    </source>
</reference>
<dbReference type="InterPro" id="IPR057601">
    <property type="entry name" value="Oar-like_b-barrel"/>
</dbReference>
<evidence type="ECO:0000313" key="3">
    <source>
        <dbReference type="Proteomes" id="UP001597557"/>
    </source>
</evidence>
<dbReference type="SUPFAM" id="SSF49464">
    <property type="entry name" value="Carboxypeptidase regulatory domain-like"/>
    <property type="match status" value="1"/>
</dbReference>
<evidence type="ECO:0000313" key="2">
    <source>
        <dbReference type="EMBL" id="MFD2872304.1"/>
    </source>
</evidence>
<organism evidence="2 3">
    <name type="scientific">Mucilaginibacter ximonensis</name>
    <dbReference type="NCBI Taxonomy" id="538021"/>
    <lineage>
        <taxon>Bacteria</taxon>
        <taxon>Pseudomonadati</taxon>
        <taxon>Bacteroidota</taxon>
        <taxon>Sphingobacteriia</taxon>
        <taxon>Sphingobacteriales</taxon>
        <taxon>Sphingobacteriaceae</taxon>
        <taxon>Mucilaginibacter</taxon>
    </lineage>
</organism>
<dbReference type="SUPFAM" id="SSF56935">
    <property type="entry name" value="Porins"/>
    <property type="match status" value="1"/>
</dbReference>
<dbReference type="RefSeq" id="WP_377183805.1">
    <property type="nucleotide sequence ID" value="NZ_JBHUPD010000001.1"/>
</dbReference>
<sequence length="1057" mass="117819">MSPQLLKTGTFVRFIILFISILFLSKEQSFAQGSGTSISGFVYHDDKKPAELATITVTNINNGFTAKTAADKKGYFIFNELPVGMYSVQVAEINMAPQVLKGINLNFGDHLVLKQIVLTNKSEELAEVVVKSSSFTNSIDRLGRGTAITSRTMQKLPIATRNYTDLMFLSPLASGGALAGAKSGGTGYMLDGVSNRRATFGGVTDAAFSISSETIREFEISTNDYDVTSGRGSGGLVKAITKSGTNTFSGSAWGYYGANALAAKKDVYGNPITTKYNINQEGFLFSGPIVKDKLLFLVSYDQYTKTMPFRAYDFGFAGPTHDQAEKNLGITEANLKQVVDIMENQFGFPVMQEYGPINITQKTQNAFVKLDWNINQKNLLTFKYNFLYFTDPNKLKSGGLLSTQYIGHEIDHSAELSLRSEINATTTNELKLQYSTYRKKLGFVGNHVPEGFVNVKSTFADGSTGTTTVAFGNQNWVPERDASDVVQLVDYLRLKKGNINYVFGTDNNLNFISDQLSHDQQGQFYYNSIADMQANNPYRFNRKIPLDGENPEVHVPLLELGAFAQMETKLRPNVDFSFGLRWDGQIIGSAPTYNPLLYQELGVNTHVVPFDAKNIQPRLNVIWDVNGNGRDIVKFGAGLFASELTTQPITFSHIDNGVDFRQIDIRTNVPVPDWKAYQKDFSKVPGVAYYNSLGTTQPATVLVLDKNLKTPLTFKTNVSYYHYFNDWLRAGGNVYFNNTWDNFYLYDLNLKRNPEFVTNEGREVYVQPSTIPTTNTNGLPIANSRISSDFNQVRYFTNAKWSSKFWGAVADVAAQVGNGGQASVSYAYGKATGTPPYDNGDPRNANFSVGSSYWDYASYGKNWLSDGDQRHKLVLLFLSPVFHGFSVSTSFQAYQNGHYTVNVNKDIIGEGNDGQDLAYIFNPNDPKTPANIATDMRTLLAKTSPEFRKYLESNFGKFAAYNGGMQPWNTQWNTSVSYDLKIAKTNKITFRVDVFNMLNLFNYKWGGYNQISNTTLYNLKGFDPSTNSYIYSVNTNAGTKVYTGNYYSIQFGARYSF</sequence>
<comment type="caution">
    <text evidence="2">The sequence shown here is derived from an EMBL/GenBank/DDBJ whole genome shotgun (WGS) entry which is preliminary data.</text>
</comment>
<feature type="domain" description="TonB-dependent transporter Oar-like beta-barrel" evidence="1">
    <location>
        <begin position="359"/>
        <end position="1006"/>
    </location>
</feature>
<keyword evidence="3" id="KW-1185">Reference proteome</keyword>
<accession>A0ABW5YA94</accession>
<dbReference type="Pfam" id="PF13620">
    <property type="entry name" value="CarboxypepD_reg"/>
    <property type="match status" value="1"/>
</dbReference>
<name>A0ABW5YA94_9SPHI</name>
<gene>
    <name evidence="2" type="ORF">ACFS5N_07500</name>
</gene>
<proteinExistence type="predicted"/>
<dbReference type="EMBL" id="JBHUPD010000001">
    <property type="protein sequence ID" value="MFD2872304.1"/>
    <property type="molecule type" value="Genomic_DNA"/>
</dbReference>
<evidence type="ECO:0000259" key="1">
    <source>
        <dbReference type="Pfam" id="PF25183"/>
    </source>
</evidence>
<dbReference type="InterPro" id="IPR008969">
    <property type="entry name" value="CarboxyPept-like_regulatory"/>
</dbReference>
<dbReference type="Proteomes" id="UP001597557">
    <property type="component" value="Unassembled WGS sequence"/>
</dbReference>
<dbReference type="Pfam" id="PF25183">
    <property type="entry name" value="OMP_b-brl_4"/>
    <property type="match status" value="2"/>
</dbReference>